<dbReference type="AlphaFoldDB" id="A0A814PRW3"/>
<evidence type="ECO:0000313" key="2">
    <source>
        <dbReference type="EMBL" id="CAF1109672.1"/>
    </source>
</evidence>
<dbReference type="Proteomes" id="UP000663828">
    <property type="component" value="Unassembled WGS sequence"/>
</dbReference>
<gene>
    <name evidence="2" type="ORF">EDS130_LOCUS20439</name>
    <name evidence="1" type="ORF">XAT740_LOCUS14149</name>
</gene>
<protein>
    <submittedName>
        <fullName evidence="2">Uncharacterized protein</fullName>
    </submittedName>
</protein>
<evidence type="ECO:0000313" key="4">
    <source>
        <dbReference type="Proteomes" id="UP000663852"/>
    </source>
</evidence>
<evidence type="ECO:0000313" key="3">
    <source>
        <dbReference type="Proteomes" id="UP000663828"/>
    </source>
</evidence>
<name>A0A814PRW3_ADIRI</name>
<dbReference type="EMBL" id="CAJNOJ010000100">
    <property type="protein sequence ID" value="CAF1109672.1"/>
    <property type="molecule type" value="Genomic_DNA"/>
</dbReference>
<evidence type="ECO:0000313" key="1">
    <source>
        <dbReference type="EMBL" id="CAF1019361.1"/>
    </source>
</evidence>
<organism evidence="2 4">
    <name type="scientific">Adineta ricciae</name>
    <name type="common">Rotifer</name>
    <dbReference type="NCBI Taxonomy" id="249248"/>
    <lineage>
        <taxon>Eukaryota</taxon>
        <taxon>Metazoa</taxon>
        <taxon>Spiralia</taxon>
        <taxon>Gnathifera</taxon>
        <taxon>Rotifera</taxon>
        <taxon>Eurotatoria</taxon>
        <taxon>Bdelloidea</taxon>
        <taxon>Adinetida</taxon>
        <taxon>Adinetidae</taxon>
        <taxon>Adineta</taxon>
    </lineage>
</organism>
<comment type="caution">
    <text evidence="2">The sequence shown here is derived from an EMBL/GenBank/DDBJ whole genome shotgun (WGS) entry which is preliminary data.</text>
</comment>
<keyword evidence="3" id="KW-1185">Reference proteome</keyword>
<accession>A0A814PRW3</accession>
<reference evidence="2" key="1">
    <citation type="submission" date="2021-02" db="EMBL/GenBank/DDBJ databases">
        <authorList>
            <person name="Nowell W R."/>
        </authorList>
    </citation>
    <scope>NUCLEOTIDE SEQUENCE</scope>
</reference>
<dbReference type="Proteomes" id="UP000663852">
    <property type="component" value="Unassembled WGS sequence"/>
</dbReference>
<sequence length="243" mass="28037">MDNWFERIAEICKKMLKPIVLVGLAVICLVAVVALCTTRNPVDIDRTQTHSSVEESSEISDNNIPTIANYRALAEALKTSSSKQNILNLSKDICSAFEALSTDKTNSSWKDDLNTISKVFSDFFSELKEAKKIIEIMPIKIEHPRFIQSHRNAESHNNYYYAEDESTKHTIWLEGSIALLPKPDQSKVRNRIPGDWVIFNYYDKKKIPIRFFYTISNNDMQLWYEQFVKMCNSIILKSIDNTK</sequence>
<proteinExistence type="predicted"/>
<dbReference type="EMBL" id="CAJNOR010000841">
    <property type="protein sequence ID" value="CAF1019361.1"/>
    <property type="molecule type" value="Genomic_DNA"/>
</dbReference>